<dbReference type="InterPro" id="IPR006307">
    <property type="entry name" value="BsaZ-like"/>
</dbReference>
<comment type="subcellular location">
    <subcellularLocation>
        <location evidence="1">Cell membrane</location>
        <topology evidence="1">Multi-pass membrane protein</topology>
    </subcellularLocation>
</comment>
<sequence>MSAEKTEQPTDKKLRDARDKGQIAVSRDLARVAMLTAVALLALGAEPRWHAALDALFELALRQIGQPFAVAMPAILTTAGSLLLGVFGVFFVLCAVVAFAAHWGQFGVLIAPASLTPSIDKLNPVNGVKQLFAKKKLGELLMALCKAVTLGLIIWLTVRAQLPSILHMAGGEPKDIYYGFIALLRMVLQPVLGVCLVLALIDFALQKYFHIKSLKMDLEEIKREFKESEGDPHVKQTRKGLARQWASEAPAAKTAGANAVVVNPTHFAVALFYDAAQTPAPLVLAKGKDQVAREMIATARAHGIPVIRHVWLARTLYATGQSDHYVPRASYESVAHVYAVVQELLAQNDPGREVALETRGEPPASCAS</sequence>
<comment type="caution">
    <text evidence="9">The sequence shown here is derived from an EMBL/GenBank/DDBJ whole genome shotgun (WGS) entry which is preliminary data.</text>
</comment>
<dbReference type="Pfam" id="PF01312">
    <property type="entry name" value="Bac_export_2"/>
    <property type="match status" value="1"/>
</dbReference>
<organism evidence="9 10">
    <name type="scientific">Duganella vulcania</name>
    <dbReference type="NCBI Taxonomy" id="2692166"/>
    <lineage>
        <taxon>Bacteria</taxon>
        <taxon>Pseudomonadati</taxon>
        <taxon>Pseudomonadota</taxon>
        <taxon>Betaproteobacteria</taxon>
        <taxon>Burkholderiales</taxon>
        <taxon>Oxalobacteraceae</taxon>
        <taxon>Telluria group</taxon>
        <taxon>Duganella</taxon>
    </lineage>
</organism>
<dbReference type="AlphaFoldDB" id="A0A845H2Q4"/>
<reference evidence="9" key="1">
    <citation type="submission" date="2019-12" db="EMBL/GenBank/DDBJ databases">
        <title>Novel species isolated from a subtropical stream in China.</title>
        <authorList>
            <person name="Lu H."/>
        </authorList>
    </citation>
    <scope>NUCLEOTIDE SEQUENCE [LARGE SCALE GENOMIC DNA]</scope>
    <source>
        <strain evidence="9">FT81W</strain>
    </source>
</reference>
<dbReference type="GO" id="GO:0009306">
    <property type="term" value="P:protein secretion"/>
    <property type="evidence" value="ECO:0007669"/>
    <property type="project" value="InterPro"/>
</dbReference>
<evidence type="ECO:0000256" key="2">
    <source>
        <dbReference type="ARBA" id="ARBA00010690"/>
    </source>
</evidence>
<dbReference type="SUPFAM" id="SSF160544">
    <property type="entry name" value="EscU C-terminal domain-like"/>
    <property type="match status" value="1"/>
</dbReference>
<evidence type="ECO:0000313" key="10">
    <source>
        <dbReference type="Proteomes" id="UP000447355"/>
    </source>
</evidence>
<dbReference type="PRINTS" id="PR00950">
    <property type="entry name" value="TYPE3IMSPROT"/>
</dbReference>
<keyword evidence="3" id="KW-1003">Cell membrane</keyword>
<evidence type="ECO:0000256" key="6">
    <source>
        <dbReference type="ARBA" id="ARBA00023026"/>
    </source>
</evidence>
<feature type="transmembrane region" description="Helical" evidence="8">
    <location>
        <begin position="176"/>
        <end position="205"/>
    </location>
</feature>
<feature type="transmembrane region" description="Helical" evidence="8">
    <location>
        <begin position="82"/>
        <end position="101"/>
    </location>
</feature>
<evidence type="ECO:0000313" key="9">
    <source>
        <dbReference type="EMBL" id="MYM99127.1"/>
    </source>
</evidence>
<dbReference type="Gene3D" id="3.40.1690.10">
    <property type="entry name" value="secretion proteins EscU"/>
    <property type="match status" value="1"/>
</dbReference>
<dbReference type="InterPro" id="IPR006135">
    <property type="entry name" value="T3SS_substrate_exporter"/>
</dbReference>
<dbReference type="Proteomes" id="UP000447355">
    <property type="component" value="Unassembled WGS sequence"/>
</dbReference>
<evidence type="ECO:0000256" key="4">
    <source>
        <dbReference type="ARBA" id="ARBA00022692"/>
    </source>
</evidence>
<keyword evidence="7 8" id="KW-0472">Membrane</keyword>
<dbReference type="PANTHER" id="PTHR30531:SF14">
    <property type="entry name" value="SURFACE PRESENTATION OF ANTIGENS PROTEIN SPAS"/>
    <property type="match status" value="1"/>
</dbReference>
<evidence type="ECO:0000256" key="7">
    <source>
        <dbReference type="ARBA" id="ARBA00023136"/>
    </source>
</evidence>
<keyword evidence="5 8" id="KW-1133">Transmembrane helix</keyword>
<evidence type="ECO:0000256" key="5">
    <source>
        <dbReference type="ARBA" id="ARBA00022989"/>
    </source>
</evidence>
<protein>
    <submittedName>
        <fullName evidence="9">EscU/YscU/HrcU family type III secretion system export apparatus switch protein</fullName>
    </submittedName>
</protein>
<dbReference type="NCBIfam" id="TIGR01404">
    <property type="entry name" value="FlhB_rel_III"/>
    <property type="match status" value="1"/>
</dbReference>
<feature type="transmembrane region" description="Helical" evidence="8">
    <location>
        <begin position="137"/>
        <end position="156"/>
    </location>
</feature>
<dbReference type="PANTHER" id="PTHR30531">
    <property type="entry name" value="FLAGELLAR BIOSYNTHETIC PROTEIN FLHB"/>
    <property type="match status" value="1"/>
</dbReference>
<dbReference type="EMBL" id="WWCX01000207">
    <property type="protein sequence ID" value="MYM99127.1"/>
    <property type="molecule type" value="Genomic_DNA"/>
</dbReference>
<evidence type="ECO:0000256" key="3">
    <source>
        <dbReference type="ARBA" id="ARBA00022475"/>
    </source>
</evidence>
<keyword evidence="4 8" id="KW-0812">Transmembrane</keyword>
<proteinExistence type="inferred from homology"/>
<evidence type="ECO:0000256" key="8">
    <source>
        <dbReference type="SAM" id="Phobius"/>
    </source>
</evidence>
<gene>
    <name evidence="9" type="ORF">GTP90_35320</name>
</gene>
<keyword evidence="6" id="KW-0843">Virulence</keyword>
<accession>A0A845H2Q4</accession>
<dbReference type="GO" id="GO:0005886">
    <property type="term" value="C:plasma membrane"/>
    <property type="evidence" value="ECO:0007669"/>
    <property type="project" value="UniProtKB-SubCell"/>
</dbReference>
<dbReference type="InterPro" id="IPR029025">
    <property type="entry name" value="T3SS_substrate_exporter_C"/>
</dbReference>
<dbReference type="RefSeq" id="WP_161087867.1">
    <property type="nucleotide sequence ID" value="NZ_WWCX01000207.1"/>
</dbReference>
<evidence type="ECO:0000256" key="1">
    <source>
        <dbReference type="ARBA" id="ARBA00004651"/>
    </source>
</evidence>
<name>A0A845H2Q4_9BURK</name>
<comment type="similarity">
    <text evidence="2">Belongs to the type III secretion exporter family.</text>
</comment>